<feature type="coiled-coil region" evidence="1">
    <location>
        <begin position="2537"/>
        <end position="2604"/>
    </location>
</feature>
<feature type="compositionally biased region" description="Polar residues" evidence="2">
    <location>
        <begin position="2455"/>
        <end position="2478"/>
    </location>
</feature>
<feature type="region of interest" description="Disordered" evidence="2">
    <location>
        <begin position="2152"/>
        <end position="2181"/>
    </location>
</feature>
<feature type="compositionally biased region" description="Low complexity" evidence="2">
    <location>
        <begin position="2479"/>
        <end position="2502"/>
    </location>
</feature>
<feature type="region of interest" description="Disordered" evidence="2">
    <location>
        <begin position="3482"/>
        <end position="3501"/>
    </location>
</feature>
<feature type="region of interest" description="Disordered" evidence="2">
    <location>
        <begin position="1592"/>
        <end position="1611"/>
    </location>
</feature>
<feature type="region of interest" description="Disordered" evidence="2">
    <location>
        <begin position="1"/>
        <end position="29"/>
    </location>
</feature>
<feature type="compositionally biased region" description="Low complexity" evidence="2">
    <location>
        <begin position="1560"/>
        <end position="1575"/>
    </location>
</feature>
<dbReference type="CDD" id="cd23767">
    <property type="entry name" value="IQCD"/>
    <property type="match status" value="1"/>
</dbReference>
<dbReference type="PANTHER" id="PTHR13958">
    <property type="entry name" value="CENTROSOME-ASSOCIATED PROTEIN 350"/>
    <property type="match status" value="1"/>
</dbReference>
<accession>A0AAE1KK55</accession>
<feature type="compositionally biased region" description="Polar residues" evidence="2">
    <location>
        <begin position="2742"/>
        <end position="2751"/>
    </location>
</feature>
<feature type="compositionally biased region" description="Basic and acidic residues" evidence="2">
    <location>
        <begin position="1174"/>
        <end position="1208"/>
    </location>
</feature>
<feature type="region of interest" description="Disordered" evidence="2">
    <location>
        <begin position="1753"/>
        <end position="1980"/>
    </location>
</feature>
<feature type="compositionally biased region" description="Basic and acidic residues" evidence="2">
    <location>
        <begin position="2382"/>
        <end position="2395"/>
    </location>
</feature>
<feature type="compositionally biased region" description="Polar residues" evidence="2">
    <location>
        <begin position="2289"/>
        <end position="2314"/>
    </location>
</feature>
<feature type="compositionally biased region" description="Basic and acidic residues" evidence="2">
    <location>
        <begin position="429"/>
        <end position="461"/>
    </location>
</feature>
<feature type="compositionally biased region" description="Polar residues" evidence="2">
    <location>
        <begin position="3065"/>
        <end position="3078"/>
    </location>
</feature>
<dbReference type="GO" id="GO:0005813">
    <property type="term" value="C:centrosome"/>
    <property type="evidence" value="ECO:0007669"/>
    <property type="project" value="InterPro"/>
</dbReference>
<keyword evidence="4" id="KW-1185">Reference proteome</keyword>
<feature type="compositionally biased region" description="Polar residues" evidence="2">
    <location>
        <begin position="2328"/>
        <end position="2346"/>
    </location>
</feature>
<feature type="region of interest" description="Disordered" evidence="2">
    <location>
        <begin position="385"/>
        <end position="494"/>
    </location>
</feature>
<dbReference type="Pfam" id="PF00612">
    <property type="entry name" value="IQ"/>
    <property type="match status" value="1"/>
</dbReference>
<feature type="region of interest" description="Disordered" evidence="2">
    <location>
        <begin position="840"/>
        <end position="870"/>
    </location>
</feature>
<feature type="region of interest" description="Disordered" evidence="2">
    <location>
        <begin position="683"/>
        <end position="720"/>
    </location>
</feature>
<feature type="region of interest" description="Disordered" evidence="2">
    <location>
        <begin position="3053"/>
        <end position="3283"/>
    </location>
</feature>
<feature type="compositionally biased region" description="Polar residues" evidence="2">
    <location>
        <begin position="2518"/>
        <end position="2529"/>
    </location>
</feature>
<feature type="compositionally biased region" description="Polar residues" evidence="2">
    <location>
        <begin position="1310"/>
        <end position="1323"/>
    </location>
</feature>
<feature type="compositionally biased region" description="Basic and acidic residues" evidence="2">
    <location>
        <begin position="1251"/>
        <end position="1266"/>
    </location>
</feature>
<feature type="compositionally biased region" description="Basic and acidic residues" evidence="2">
    <location>
        <begin position="3201"/>
        <end position="3210"/>
    </location>
</feature>
<feature type="region of interest" description="Disordered" evidence="2">
    <location>
        <begin position="58"/>
        <end position="149"/>
    </location>
</feature>
<feature type="compositionally biased region" description="Polar residues" evidence="2">
    <location>
        <begin position="462"/>
        <end position="472"/>
    </location>
</feature>
<evidence type="ECO:0000256" key="2">
    <source>
        <dbReference type="SAM" id="MobiDB-lite"/>
    </source>
</evidence>
<evidence type="ECO:0000256" key="1">
    <source>
        <dbReference type="SAM" id="Coils"/>
    </source>
</evidence>
<comment type="caution">
    <text evidence="3">The sequence shown here is derived from an EMBL/GenBank/DDBJ whole genome shotgun (WGS) entry which is preliminary data.</text>
</comment>
<feature type="compositionally biased region" description="Low complexity" evidence="2">
    <location>
        <begin position="1859"/>
        <end position="1888"/>
    </location>
</feature>
<feature type="compositionally biased region" description="Basic and acidic residues" evidence="2">
    <location>
        <begin position="2170"/>
        <end position="2181"/>
    </location>
</feature>
<proteinExistence type="predicted"/>
<feature type="region of interest" description="Disordered" evidence="2">
    <location>
        <begin position="898"/>
        <end position="933"/>
    </location>
</feature>
<feature type="compositionally biased region" description="Polar residues" evidence="2">
    <location>
        <begin position="1838"/>
        <end position="1858"/>
    </location>
</feature>
<dbReference type="InterPro" id="IPR028750">
    <property type="entry name" value="CEP350/CC187"/>
</dbReference>
<dbReference type="PANTHER" id="PTHR13958:SF3">
    <property type="entry name" value="CAP-GLY DOMAIN-CONTAINING PROTEIN-RELATED"/>
    <property type="match status" value="1"/>
</dbReference>
<name>A0AAE1KK55_PETCI</name>
<feature type="compositionally biased region" description="Basic and acidic residues" evidence="2">
    <location>
        <begin position="782"/>
        <end position="797"/>
    </location>
</feature>
<feature type="compositionally biased region" description="Polar residues" evidence="2">
    <location>
        <begin position="2396"/>
        <end position="2408"/>
    </location>
</feature>
<feature type="coiled-coil region" evidence="1">
    <location>
        <begin position="1442"/>
        <end position="1506"/>
    </location>
</feature>
<feature type="region of interest" description="Disordered" evidence="2">
    <location>
        <begin position="744"/>
        <end position="811"/>
    </location>
</feature>
<feature type="compositionally biased region" description="Low complexity" evidence="2">
    <location>
        <begin position="1946"/>
        <end position="1970"/>
    </location>
</feature>
<feature type="compositionally biased region" description="Basic and acidic residues" evidence="2">
    <location>
        <begin position="2358"/>
        <end position="2369"/>
    </location>
</feature>
<evidence type="ECO:0000313" key="3">
    <source>
        <dbReference type="EMBL" id="KAK3874747.1"/>
    </source>
</evidence>
<dbReference type="EMBL" id="JAWQEG010002067">
    <property type="protein sequence ID" value="KAK3874747.1"/>
    <property type="molecule type" value="Genomic_DNA"/>
</dbReference>
<feature type="compositionally biased region" description="Low complexity" evidence="2">
    <location>
        <begin position="689"/>
        <end position="709"/>
    </location>
</feature>
<feature type="compositionally biased region" description="Gly residues" evidence="2">
    <location>
        <begin position="68"/>
        <end position="86"/>
    </location>
</feature>
<feature type="compositionally biased region" description="Basic and acidic residues" evidence="2">
    <location>
        <begin position="2265"/>
        <end position="2279"/>
    </location>
</feature>
<feature type="compositionally biased region" description="Polar residues" evidence="2">
    <location>
        <begin position="2370"/>
        <end position="2381"/>
    </location>
</feature>
<feature type="compositionally biased region" description="Pro residues" evidence="2">
    <location>
        <begin position="3484"/>
        <end position="3495"/>
    </location>
</feature>
<protein>
    <submittedName>
        <fullName evidence="3">Uncharacterized protein</fullName>
    </submittedName>
</protein>
<feature type="compositionally biased region" description="Polar residues" evidence="2">
    <location>
        <begin position="3215"/>
        <end position="3224"/>
    </location>
</feature>
<feature type="coiled-coil region" evidence="1">
    <location>
        <begin position="3344"/>
        <end position="3371"/>
    </location>
</feature>
<feature type="compositionally biased region" description="Basic and acidic residues" evidence="2">
    <location>
        <begin position="2828"/>
        <end position="2851"/>
    </location>
</feature>
<feature type="compositionally biased region" description="Low complexity" evidence="2">
    <location>
        <begin position="2315"/>
        <end position="2327"/>
    </location>
</feature>
<feature type="compositionally biased region" description="Basic and acidic residues" evidence="2">
    <location>
        <begin position="2670"/>
        <end position="2709"/>
    </location>
</feature>
<feature type="compositionally biased region" description="Low complexity" evidence="2">
    <location>
        <begin position="1919"/>
        <end position="1936"/>
    </location>
</feature>
<feature type="region of interest" description="Disordered" evidence="2">
    <location>
        <begin position="1650"/>
        <end position="1688"/>
    </location>
</feature>
<feature type="region of interest" description="Disordered" evidence="2">
    <location>
        <begin position="1712"/>
        <end position="1739"/>
    </location>
</feature>
<feature type="compositionally biased region" description="Low complexity" evidence="2">
    <location>
        <begin position="1659"/>
        <end position="1668"/>
    </location>
</feature>
<feature type="region of interest" description="Disordered" evidence="2">
    <location>
        <begin position="1290"/>
        <end position="1323"/>
    </location>
</feature>
<dbReference type="InterPro" id="IPR000048">
    <property type="entry name" value="IQ_motif_EF-hand-BS"/>
</dbReference>
<keyword evidence="1" id="KW-0175">Coiled coil</keyword>
<reference evidence="3" key="1">
    <citation type="submission" date="2023-10" db="EMBL/GenBank/DDBJ databases">
        <title>Genome assemblies of two species of porcelain crab, Petrolisthes cinctipes and Petrolisthes manimaculis (Anomura: Porcellanidae).</title>
        <authorList>
            <person name="Angst P."/>
        </authorList>
    </citation>
    <scope>NUCLEOTIDE SEQUENCE</scope>
    <source>
        <strain evidence="3">PB745_01</strain>
        <tissue evidence="3">Gill</tissue>
    </source>
</reference>
<feature type="compositionally biased region" description="Low complexity" evidence="2">
    <location>
        <begin position="3393"/>
        <end position="3409"/>
    </location>
</feature>
<feature type="compositionally biased region" description="Basic and acidic residues" evidence="2">
    <location>
        <begin position="3088"/>
        <end position="3098"/>
    </location>
</feature>
<evidence type="ECO:0000313" key="4">
    <source>
        <dbReference type="Proteomes" id="UP001286313"/>
    </source>
</evidence>
<feature type="compositionally biased region" description="Basic residues" evidence="2">
    <location>
        <begin position="1891"/>
        <end position="1906"/>
    </location>
</feature>
<feature type="coiled-coil region" evidence="1">
    <location>
        <begin position="2014"/>
        <end position="2050"/>
    </location>
</feature>
<feature type="region of interest" description="Disordered" evidence="2">
    <location>
        <begin position="1552"/>
        <end position="1583"/>
    </location>
</feature>
<dbReference type="Proteomes" id="UP001286313">
    <property type="component" value="Unassembled WGS sequence"/>
</dbReference>
<feature type="compositionally biased region" description="Basic and acidic residues" evidence="2">
    <location>
        <begin position="2223"/>
        <end position="2245"/>
    </location>
</feature>
<dbReference type="GO" id="GO:0034453">
    <property type="term" value="P:microtubule anchoring"/>
    <property type="evidence" value="ECO:0007669"/>
    <property type="project" value="InterPro"/>
</dbReference>
<feature type="region of interest" description="Disordered" evidence="2">
    <location>
        <begin position="2618"/>
        <end position="2851"/>
    </location>
</feature>
<feature type="compositionally biased region" description="Basic and acidic residues" evidence="2">
    <location>
        <begin position="629"/>
        <end position="654"/>
    </location>
</feature>
<feature type="region of interest" description="Disordered" evidence="2">
    <location>
        <begin position="1174"/>
        <end position="1266"/>
    </location>
</feature>
<feature type="compositionally biased region" description="Polar residues" evidence="2">
    <location>
        <begin position="1753"/>
        <end position="1781"/>
    </location>
</feature>
<dbReference type="PROSITE" id="PS50096">
    <property type="entry name" value="IQ"/>
    <property type="match status" value="1"/>
</dbReference>
<feature type="compositionally biased region" description="Low complexity" evidence="2">
    <location>
        <begin position="3225"/>
        <end position="3237"/>
    </location>
</feature>
<gene>
    <name evidence="3" type="ORF">Pcinc_020344</name>
</gene>
<feature type="compositionally biased region" description="Polar residues" evidence="2">
    <location>
        <begin position="2638"/>
        <end position="2657"/>
    </location>
</feature>
<feature type="compositionally biased region" description="Polar residues" evidence="2">
    <location>
        <begin position="2426"/>
        <end position="2446"/>
    </location>
</feature>
<feature type="compositionally biased region" description="Basic and acidic residues" evidence="2">
    <location>
        <begin position="16"/>
        <end position="29"/>
    </location>
</feature>
<feature type="compositionally biased region" description="Basic and acidic residues" evidence="2">
    <location>
        <begin position="3054"/>
        <end position="3064"/>
    </location>
</feature>
<feature type="region of interest" description="Disordered" evidence="2">
    <location>
        <begin position="629"/>
        <end position="671"/>
    </location>
</feature>
<feature type="compositionally biased region" description="Polar residues" evidence="2">
    <location>
        <begin position="1790"/>
        <end position="1829"/>
    </location>
</feature>
<organism evidence="3 4">
    <name type="scientific">Petrolisthes cinctipes</name>
    <name type="common">Flat porcelain crab</name>
    <dbReference type="NCBI Taxonomy" id="88211"/>
    <lineage>
        <taxon>Eukaryota</taxon>
        <taxon>Metazoa</taxon>
        <taxon>Ecdysozoa</taxon>
        <taxon>Arthropoda</taxon>
        <taxon>Crustacea</taxon>
        <taxon>Multicrustacea</taxon>
        <taxon>Malacostraca</taxon>
        <taxon>Eumalacostraca</taxon>
        <taxon>Eucarida</taxon>
        <taxon>Decapoda</taxon>
        <taxon>Pleocyemata</taxon>
        <taxon>Anomura</taxon>
        <taxon>Galatheoidea</taxon>
        <taxon>Porcellanidae</taxon>
        <taxon>Petrolisthes</taxon>
    </lineage>
</organism>
<feature type="compositionally biased region" description="Basic and acidic residues" evidence="2">
    <location>
        <begin position="3121"/>
        <end position="3143"/>
    </location>
</feature>
<dbReference type="GO" id="GO:0008017">
    <property type="term" value="F:microtubule binding"/>
    <property type="evidence" value="ECO:0007669"/>
    <property type="project" value="InterPro"/>
</dbReference>
<feature type="region of interest" description="Disordered" evidence="2">
    <location>
        <begin position="3381"/>
        <end position="3443"/>
    </location>
</feature>
<feature type="compositionally biased region" description="Polar residues" evidence="2">
    <location>
        <begin position="2812"/>
        <end position="2825"/>
    </location>
</feature>
<feature type="region of interest" description="Disordered" evidence="2">
    <location>
        <begin position="2223"/>
        <end position="2534"/>
    </location>
</feature>
<sequence length="3656" mass="402549">MASRERGSSSRSGNRQMHDLDTEPERDVTTIRILNDIPKEPAVVTAPSVGFNFVDVTFPKPPEDLGNRAGGGGGGRKGEITKGGGGRRGENPISGGGRTGICPPKDSTKDSKRAKNYVDASRRRGTSCNRQRNNENEFPGAAQGDDDVSGYNANRREFLRQLLKKGIPMWEEVPEEERQVRYIGGTNLFRSHPYQTSPLASNITLRNSNKQRSKRTVNAVWEDVRGDSINTRPMVTPDNVPYYPAAYDDGNTDLGGANINSEECLPLNQNLHHHHQPHDPSEEECVPASHFLTRNQNLRHHHPLQSYDGSGHPNLMPDLPESDQPEIIQGSPHTTSFITSAVDNEGLASHNNRCNETFSVNCSAEDINEGLENDLQNAPGLAATSEKNDLVSESGNLTRPERLSRPVMKRKHGGRFDDNDIAASISWRPGDRRYGDRNKVEEEEKHEKESTKEKRSKRDPSTDSQGQNTSPSRPHILSPSREALCEPSPKTPPRVRHYEQTEVKKFMEAKRLERLKTLKENKILREQEKTKRDERLKELAARTKELARGSKTGVGGRPAEVVVVVGATGGRQVASNGKTCVNWGCSEECELDGPKEGTVFDDYLVTHVPNKLRVNSEAGKADNIVEETLHHEPKCSEEKIENPGKEEIMSDAKKREHKRRKSKISLSDSESISSIVSRTVEECEKQVRSSNVSVDSYSSVSSVNSSDSESGQEESLSTSLDLAPKDRVLALSRMAQRLTDSIKKEERHLRQQQQQQQHHGRQNVENTKPSKEIKSTDSASPELHDRERHIQKGERGAGESTKVQISSAERDSLSVEEIAAKMTALLPKTNGRQGVLRDLAHSNNSNNESYAKDRRQKVVNTSKVPLHSSETTSLSVEELAEKMKSLLPEIYGNHEASMDREMSKVQIQDGKNKSVRMSKNPDSRTGTQRIVKGVPNNDYPNLIIPDVPDLQVAGGSCSVFGRTDDVSTLPGNNNVAHQVLNPPIPSNKSELSYRDMQYPQYWQGGSIATSSGKQQFRQVENYSVYPRVDPVVNKAALIIQAAYRGYRVRKVTGILLKRHHTKVMIGKQNSTRPGHHNYENSYRNLGQNFVPRNQEHSEVDNMWPGEQENGHIDWRQIRAELRGKTLKTTVQDLKESIQKSDLPDWIKPYVILSETGDVEGFVESRVNMLPPRQVRKERNLASHSEVISRQRGAPDDTDREEVNARDTQDLTEGITEGPLEELTESGVEMYEKETQTSIVETRHGKSNQARGKTEEPPKHSRNDGDKEFFDLRKKFKGEKRLALQASEDALKKSKVDTKPTVQGPEKGHTSEVTTEATAPSPDISSLEYTLEEGPLQDTIDSSFQQSATNTTDFEEGLLVESSGVLESSNVNDSANLEESAPHELLGSGLHHGPASLRLRLNAELMYQDTLGEALNQLMNVSHIDVLTKNQQDAIVLSQTLTTQQQNLEYMAQQEKLKEEKRQEEEKAMKEHDRRMRDEIRQHHEVLRNIEKMEMEAKERVVALERELLAKAEQVLSKAVEKKPENNTAQSDVIAAAAVAAVGATITQWERLRPVQRSSHSEQVTSASSSSQPTSSLPQHTNDSTLHSQILGSVHSKKSVSGSEGGYTTENSVSFVPKRPLVHVNTNPRLGEKISNTESVSESIMIEEDSISTLKKNTPTTSSVSASVSEHLPGNVNPGRKNKASAPSISSGSAVVEDIEGSESEVVVAEEIVGGGGGGKISDGESSRVSESVQESLDVGKDTVSIAESINTGKLTSTGYSQPASGSIATEYSKPTSGSVVTEYSVPPSGSIATEYSKSSSGSVVTEYSVPPSGSITTEYSKPTSGSVVTEYSVPASGSIATEYSKSSSGSVVTEYSKPSTSGQRSSTISSALPTSASSQTHSSVASSAKQGFHRVSRPHSKKLKMYQHKDQGGMRKAHSSPSIHTSSPSKSDSSTTNKKKNRNDSTDAYSESFEVESGSESTTTSSTSHSQDMPSQGGHRGELSLVVSLGKGPPTVPRDTQSALGMTLGLVESLQKEEEVRHKHQMALLKLQEQSLIEEARWRLSELQSEGGPGLRKRQRAVLLQLREQRAHLKRLIETQNIATQQRRIMLLQHHHLLATTTPMSAAVTRGHFASSWGHSPGPSSPRLTPRMMELGASSSSDAQEDISLSYLLRGRDTGSSSPSDGGVGYEKRSHSEERLRMSSFRLQDKRRAAEAESVERLLLEDKEVLKLKGKSSYDNLDKESVMSKRKDYISKRSRDKRDRSPGNGSPLLLPQNNKNLVDSSIHEESFDALSHDSKSSVPEDGGSETLSHSDIASSISEQEGLTSSIHTAQTSKETTYSKKSSSIDNTQSRGDLNNTQSSNIKMTKVVTKQLKPAQEKGGDKESKTSDGSTNSSIRTQLSDESKSRSIKEQRVSSGTEKSSTVHTDSSEKISEALDLAVGTKSYVSSSENSQNKSVKLGSTATDEGKVRMSPGSSRSVAETSSVTEMKFSNSTEAKSSSQKMSSSKSMPLPLRVPLSPRSPHRHHRRYSSESDDSFTLSQTETASDISDGEGKLLALKEQLAVRRAEAERLKKEKRRIRRERLTSQERALRQQISTYDTYIQQARMELEKESKELQQACLVKPLIKKPQVAETKKSRLSDVVTVSPEKSEVSDLSAISESSKSDQSTLSKAQETSTDELAPGIPEIEAVKVDMKDVPSRKEIIDDKQYDSIHKEETHIAEQTKEELYASATSANSSISEEYSFEEESVSESIHDKSSARVLSSSQESSADTDHSPSRASSTETIVHSPKKVSLSVHEQEPSLHTPADPTQSEDKDDGSQVSDDEMVIHESTSVQKDSQSVFQNEEEMKLKEEEAVVAEDKTGGDSLHDSKMVLLDGKVSAVERKAETKLDIFMPVVGDDETTEKKDISTKESISEEIAEDVEDVSGNENCEPSKISLHSAKENSLEIEADTTQSLSLSFDKDVPLKVSDALQVRKDTRDDVQPATVEVCEKIEVVEDQEASESHQKLGEADVVVVVPSPSELSQDENRKTDEKVKLDKQRLVDEVSNNLLVSMLKDTSELFMHIMKTKAKTVGESKQDGRHISSSAPTPGKSTSAVEDENICEVQTKETIEHEESTSAQCSSGEDSEAIPLESLVHSSVEEHSKETDKLYSYKSSADSKSKSPQQASEIIGDIGGSPTNTSCLIPPRPADFHLNLSQDGASPTAPLVGVEETAQKPTSTEEEHEEAKGPSASGDTPTQAIASSTSSTLTHTTTTDVIPATVEDIPTSGEVMPVPVSTTTRLDAGDIDDDDDQAVSPSHDISQADNYSLDMKALTSKLLDLTASSDLDLDSKLDQLGESTEFSVEGIEGDWFDDDFWTSADSKKKQQQLKAEEERIAAEIARLEELQHLQEQYPGLVFREVPKHPPPPYSSTPTTTTTSSPTKTRPPAYSLATSELIPSVKLPHTPEHSSTSHRLSKADQRKLESHVSQVVPFSQEEALPIVHDALACLYEAWEKRIDPSLVEPPPNLVPPSPTSESEQEEVLDDEEISGRAFQLLLFSLARELVAKPYAVQTAPPPPPWVKQSFSRSRVLYGRYTRSRDSLFSHVEEQVGNLCGWRKPLEKESLMVRWAQKHRDRVDQVLVKELQTEETNWTNYDEDEAAVKTQVAEDILDAIISETATLFASIIAKKISYVQ</sequence>